<feature type="domain" description="Glycosyltransferase subfamily 4-like N-terminal" evidence="1">
    <location>
        <begin position="21"/>
        <end position="198"/>
    </location>
</feature>
<dbReference type="Gene3D" id="3.40.50.2000">
    <property type="entry name" value="Glycogen Phosphorylase B"/>
    <property type="match status" value="2"/>
</dbReference>
<dbReference type="InterPro" id="IPR050194">
    <property type="entry name" value="Glycosyltransferase_grp1"/>
</dbReference>
<dbReference type="Proteomes" id="UP000198426">
    <property type="component" value="Unassembled WGS sequence"/>
</dbReference>
<dbReference type="AlphaFoldDB" id="A0A239ME20"/>
<dbReference type="SUPFAM" id="SSF53756">
    <property type="entry name" value="UDP-Glycosyltransferase/glycogen phosphorylase"/>
    <property type="match status" value="1"/>
</dbReference>
<dbReference type="Pfam" id="PF13439">
    <property type="entry name" value="Glyco_transf_4"/>
    <property type="match status" value="1"/>
</dbReference>
<evidence type="ECO:0000313" key="2">
    <source>
        <dbReference type="EMBL" id="SNT41277.1"/>
    </source>
</evidence>
<protein>
    <submittedName>
        <fullName evidence="2">Glycosyltransferase involved in cell wall bisynthesis</fullName>
    </submittedName>
</protein>
<dbReference type="InterPro" id="IPR028098">
    <property type="entry name" value="Glyco_trans_4-like_N"/>
</dbReference>
<evidence type="ECO:0000313" key="3">
    <source>
        <dbReference type="Proteomes" id="UP000198426"/>
    </source>
</evidence>
<sequence length="387" mass="42163">MADRCFRITVVAACPFPARRGTPIRVERLTEAFQDVGNDVELVTYHIGEADYSMAFPVHRVFGSLEPGTIAPGPTAAKLLRYDPAMVRLLKRRLRARPPQMIYAHHFEGLLVALAARGRRAIPIVYDAHTMLASELPTYQSGPLKSASSRLGAFLDRSLPSRADHVVTVTEDIRSALVERHGLDPDKVTVAMNGVEVEEFSPIVRDEVEPNTLVYTGTLSQYQGFSDLLTSFSVARDSCPQLRLKVYTNGNFDSLGRQAETLGVRGSIDVAPDTFEDLPGRLARGAVAVLPRSICDGIPQKLLNYMAAGIPVVAYRGSAKVLENETNGLVAENGDTNAFAQHILRLVNDPVNAEHLGANARGKVLGTMNWQAAARTCQGVFDRIVSS</sequence>
<dbReference type="Pfam" id="PF13692">
    <property type="entry name" value="Glyco_trans_1_4"/>
    <property type="match status" value="1"/>
</dbReference>
<dbReference type="PANTHER" id="PTHR45947:SF14">
    <property type="entry name" value="SLL1723 PROTEIN"/>
    <property type="match status" value="1"/>
</dbReference>
<dbReference type="CDD" id="cd03801">
    <property type="entry name" value="GT4_PimA-like"/>
    <property type="match status" value="1"/>
</dbReference>
<dbReference type="GO" id="GO:0016757">
    <property type="term" value="F:glycosyltransferase activity"/>
    <property type="evidence" value="ECO:0007669"/>
    <property type="project" value="UniProtKB-ARBA"/>
</dbReference>
<dbReference type="RefSeq" id="WP_176443005.1">
    <property type="nucleotide sequence ID" value="NZ_FZOY01000018.1"/>
</dbReference>
<name>A0A239ME20_9RHOB</name>
<dbReference type="PANTHER" id="PTHR45947">
    <property type="entry name" value="SULFOQUINOVOSYL TRANSFERASE SQD2"/>
    <property type="match status" value="1"/>
</dbReference>
<gene>
    <name evidence="2" type="ORF">SAMN05421757_11819</name>
</gene>
<organism evidence="2 3">
    <name type="scientific">Tropicimonas sediminicola</name>
    <dbReference type="NCBI Taxonomy" id="1031541"/>
    <lineage>
        <taxon>Bacteria</taxon>
        <taxon>Pseudomonadati</taxon>
        <taxon>Pseudomonadota</taxon>
        <taxon>Alphaproteobacteria</taxon>
        <taxon>Rhodobacterales</taxon>
        <taxon>Roseobacteraceae</taxon>
        <taxon>Tropicimonas</taxon>
    </lineage>
</organism>
<keyword evidence="2" id="KW-0808">Transferase</keyword>
<reference evidence="2 3" key="1">
    <citation type="submission" date="2017-06" db="EMBL/GenBank/DDBJ databases">
        <authorList>
            <person name="Kim H.J."/>
            <person name="Triplett B.A."/>
        </authorList>
    </citation>
    <scope>NUCLEOTIDE SEQUENCE [LARGE SCALE GENOMIC DNA]</scope>
    <source>
        <strain evidence="2 3">DSM 29339</strain>
    </source>
</reference>
<keyword evidence="3" id="KW-1185">Reference proteome</keyword>
<evidence type="ECO:0000259" key="1">
    <source>
        <dbReference type="Pfam" id="PF13439"/>
    </source>
</evidence>
<proteinExistence type="predicted"/>
<dbReference type="EMBL" id="FZOY01000018">
    <property type="protein sequence ID" value="SNT41277.1"/>
    <property type="molecule type" value="Genomic_DNA"/>
</dbReference>
<accession>A0A239ME20</accession>